<organism evidence="11 12">
    <name type="scientific">Cryptococcus decagattii</name>
    <dbReference type="NCBI Taxonomy" id="1859122"/>
    <lineage>
        <taxon>Eukaryota</taxon>
        <taxon>Fungi</taxon>
        <taxon>Dikarya</taxon>
        <taxon>Basidiomycota</taxon>
        <taxon>Agaricomycotina</taxon>
        <taxon>Tremellomycetes</taxon>
        <taxon>Tremellales</taxon>
        <taxon>Cryptococcaceae</taxon>
        <taxon>Cryptococcus</taxon>
        <taxon>Cryptococcus gattii species complex</taxon>
    </lineage>
</organism>
<dbReference type="PANTHER" id="PTHR18934:SF83">
    <property type="entry name" value="PRE-MRNA-SPLICING FACTOR ATP-DEPENDENT RNA HELICASE DHX16"/>
    <property type="match status" value="1"/>
</dbReference>
<dbReference type="GeneID" id="89988078"/>
<keyword evidence="2" id="KW-0507">mRNA processing</keyword>
<keyword evidence="5" id="KW-0067">ATP-binding</keyword>
<keyword evidence="3" id="KW-0547">Nucleotide-binding</keyword>
<dbReference type="SMART" id="SM00490">
    <property type="entry name" value="HELICc"/>
    <property type="match status" value="1"/>
</dbReference>
<sequence>MDLQNFISDNVVRILGSSDSATVDYVQSLAMSSKTPGDLYNSLLSTGMASTPETEAFAAQVHSLVPRKTKTKASKADKATSSQRFALLMDDDAESSGSRKEKKKKKEKEGSKGGEGDVVGVKKARHARKRDTEGNWDSDEEDQEAKRTRTRTRSRSPLVPDGGDDQAGLPLEQLPEETEEERLERERLEDLRERDEFAERIKEKDRDRTKRIVEDRSSKALGGIEATRRANLMDDPAAREAAIADLRNRSRQEYLSKRELQQLDLLKMEVEDEKILFRNQKLSRKEERELERKKELIRLMEERKKIDDGTNGYMLPDDYITEQGRLDQKKKKDALYKRYEESKPVEGQFVTDVDQWEAAQQERTDLTTGALDKEILVEDYDYVFDESQEIKFLKEGKMDGTLTAEAQALLDQVNMLEKNAQSIQDTRKSLPIYEFRDELLEAIAEHQVLVVVAETGSGKTTQLPQYLYEAGYCKNGMKVGCTQPRRVAAMSVAARVAEEMGVRLGQEVGYSIRFEDMTSDKTVLKYMTDGMLLREFLTDPELSTYSALVIDEAHERTLSTDILFGLVKDIARFRPDLRLLISSATLNAQKFADFFDQAPIFDVPGRRFPVDMFYTQQPEANYMHAAVTTILQIHTTQPKGDILLFLTGQDEIEAAEESLKETMYALGDKVPELIIAPIYANLPSEMQSKIFEPTPEGARKVVLATNIAETSITIDGVVYVIDPGFVKQNNYNPKTGMSSLVVEPISRASAQQRAGRAGRVGPGKAFRLYTKWAFKNELLQDTIPEIQRTNLSMVVLMLKSLGINDVLNFDFLDKPPADTIIRSFELLYALGALNHKGELTRLGRRMAEFPVDPMLSKAIINSENFKCTHEVLTIISMLQESGSLLYRPKDKRVHADKAHKNFIKPGGDHFTLLNIFEQWAESNYSQQFCYENFVQFKSLCRVRDIRDQLAQLCDRVEVVIESTPNDVVPVQKAITAGYFYNTARIDRGGGYRTTKNNHSVYLHPSSCLIGMQPPPRFILYYELVLTSKEYMRQCMPIEGSWLSELAPHYFNKSEIDQLMGSASKVKMPKRIEQPKVGPVNS</sequence>
<feature type="compositionally biased region" description="Acidic residues" evidence="8">
    <location>
        <begin position="134"/>
        <end position="143"/>
    </location>
</feature>
<keyword evidence="4" id="KW-0378">Hydrolase</keyword>
<evidence type="ECO:0000256" key="7">
    <source>
        <dbReference type="ARBA" id="ARBA00047984"/>
    </source>
</evidence>
<dbReference type="EC" id="3.6.4.13" evidence="1"/>
<feature type="domain" description="Helicase ATP-binding" evidence="9">
    <location>
        <begin position="440"/>
        <end position="604"/>
    </location>
</feature>
<dbReference type="Pfam" id="PF00270">
    <property type="entry name" value="DEAD"/>
    <property type="match status" value="1"/>
</dbReference>
<keyword evidence="12" id="KW-1185">Reference proteome</keyword>
<feature type="domain" description="Helicase C-terminal" evidence="10">
    <location>
        <begin position="629"/>
        <end position="802"/>
    </location>
</feature>
<reference evidence="11 12" key="1">
    <citation type="submission" date="2024-01" db="EMBL/GenBank/DDBJ databases">
        <title>Comparative genomics of Cryptococcus and Kwoniella reveals pathogenesis evolution and contrasting modes of karyotype evolution via chromosome fusion or intercentromeric recombination.</title>
        <authorList>
            <person name="Coelho M.A."/>
            <person name="David-Palma M."/>
            <person name="Shea T."/>
            <person name="Bowers K."/>
            <person name="McGinley-Smith S."/>
            <person name="Mohammad A.W."/>
            <person name="Gnirke A."/>
            <person name="Yurkov A.M."/>
            <person name="Nowrousian M."/>
            <person name="Sun S."/>
            <person name="Cuomo C.A."/>
            <person name="Heitman J."/>
        </authorList>
    </citation>
    <scope>NUCLEOTIDE SEQUENCE [LARGE SCALE GENOMIC DNA]</scope>
    <source>
        <strain evidence="11 12">7685027</strain>
    </source>
</reference>
<dbReference type="InterPro" id="IPR014001">
    <property type="entry name" value="Helicase_ATP-bd"/>
</dbReference>
<protein>
    <recommendedName>
        <fullName evidence="1">RNA helicase</fullName>
        <ecNumber evidence="1">3.6.4.13</ecNumber>
    </recommendedName>
</protein>
<dbReference type="PROSITE" id="PS00690">
    <property type="entry name" value="DEAH_ATP_HELICASE"/>
    <property type="match status" value="1"/>
</dbReference>
<dbReference type="SUPFAM" id="SSF52540">
    <property type="entry name" value="P-loop containing nucleoside triphosphate hydrolases"/>
    <property type="match status" value="1"/>
</dbReference>
<dbReference type="InterPro" id="IPR048333">
    <property type="entry name" value="HA2_WH"/>
</dbReference>
<evidence type="ECO:0000313" key="11">
    <source>
        <dbReference type="EMBL" id="WVO20013.1"/>
    </source>
</evidence>
<evidence type="ECO:0000256" key="2">
    <source>
        <dbReference type="ARBA" id="ARBA00022664"/>
    </source>
</evidence>
<dbReference type="PANTHER" id="PTHR18934">
    <property type="entry name" value="ATP-DEPENDENT RNA HELICASE"/>
    <property type="match status" value="1"/>
</dbReference>
<evidence type="ECO:0000256" key="3">
    <source>
        <dbReference type="ARBA" id="ARBA00022741"/>
    </source>
</evidence>
<keyword evidence="6" id="KW-0508">mRNA splicing</keyword>
<dbReference type="InterPro" id="IPR007502">
    <property type="entry name" value="Helicase-assoc_dom"/>
</dbReference>
<dbReference type="EMBL" id="CP143807">
    <property type="protein sequence ID" value="WVO20013.1"/>
    <property type="molecule type" value="Genomic_DNA"/>
</dbReference>
<evidence type="ECO:0000256" key="8">
    <source>
        <dbReference type="SAM" id="MobiDB-lite"/>
    </source>
</evidence>
<dbReference type="CDD" id="cd18791">
    <property type="entry name" value="SF2_C_RHA"/>
    <property type="match status" value="1"/>
</dbReference>
<name>A0ABZ2AS41_9TREE</name>
<dbReference type="InterPro" id="IPR011709">
    <property type="entry name" value="DEAD-box_helicase_OB_fold"/>
</dbReference>
<evidence type="ECO:0000256" key="6">
    <source>
        <dbReference type="ARBA" id="ARBA00023187"/>
    </source>
</evidence>
<accession>A0ABZ2AS41</accession>
<dbReference type="Gene3D" id="3.40.50.300">
    <property type="entry name" value="P-loop containing nucleotide triphosphate hydrolases"/>
    <property type="match status" value="2"/>
</dbReference>
<evidence type="ECO:0000259" key="9">
    <source>
        <dbReference type="PROSITE" id="PS51192"/>
    </source>
</evidence>
<dbReference type="Pfam" id="PF21010">
    <property type="entry name" value="HA2_C"/>
    <property type="match status" value="1"/>
</dbReference>
<gene>
    <name evidence="11" type="ORF">IAS62_001303</name>
</gene>
<comment type="catalytic activity">
    <reaction evidence="7">
        <text>ATP + H2O = ADP + phosphate + H(+)</text>
        <dbReference type="Rhea" id="RHEA:13065"/>
        <dbReference type="ChEBI" id="CHEBI:15377"/>
        <dbReference type="ChEBI" id="CHEBI:15378"/>
        <dbReference type="ChEBI" id="CHEBI:30616"/>
        <dbReference type="ChEBI" id="CHEBI:43474"/>
        <dbReference type="ChEBI" id="CHEBI:456216"/>
        <dbReference type="EC" id="3.6.4.13"/>
    </reaction>
</comment>
<dbReference type="InterPro" id="IPR002464">
    <property type="entry name" value="DNA/RNA_helicase_DEAH_CS"/>
</dbReference>
<evidence type="ECO:0000256" key="4">
    <source>
        <dbReference type="ARBA" id="ARBA00022801"/>
    </source>
</evidence>
<dbReference type="InterPro" id="IPR011545">
    <property type="entry name" value="DEAD/DEAH_box_helicase_dom"/>
</dbReference>
<dbReference type="SMART" id="SM00847">
    <property type="entry name" value="HA2"/>
    <property type="match status" value="1"/>
</dbReference>
<dbReference type="Gene3D" id="1.20.120.1080">
    <property type="match status" value="1"/>
</dbReference>
<feature type="region of interest" description="Disordered" evidence="8">
    <location>
        <begin position="67"/>
        <end position="189"/>
    </location>
</feature>
<dbReference type="Pfam" id="PF00271">
    <property type="entry name" value="Helicase_C"/>
    <property type="match status" value="1"/>
</dbReference>
<dbReference type="InterPro" id="IPR027417">
    <property type="entry name" value="P-loop_NTPase"/>
</dbReference>
<dbReference type="InterPro" id="IPR001650">
    <property type="entry name" value="Helicase_C-like"/>
</dbReference>
<dbReference type="PROSITE" id="PS51194">
    <property type="entry name" value="HELICASE_CTER"/>
    <property type="match status" value="1"/>
</dbReference>
<evidence type="ECO:0000256" key="1">
    <source>
        <dbReference type="ARBA" id="ARBA00012552"/>
    </source>
</evidence>
<evidence type="ECO:0000313" key="12">
    <source>
        <dbReference type="Proteomes" id="UP001432216"/>
    </source>
</evidence>
<dbReference type="RefSeq" id="XP_064719253.1">
    <property type="nucleotide sequence ID" value="XM_064863181.1"/>
</dbReference>
<dbReference type="Pfam" id="PF04408">
    <property type="entry name" value="WHD_HA2"/>
    <property type="match status" value="1"/>
</dbReference>
<dbReference type="SMART" id="SM00487">
    <property type="entry name" value="DEXDc"/>
    <property type="match status" value="1"/>
</dbReference>
<dbReference type="Pfam" id="PF07717">
    <property type="entry name" value="OB_NTP_bind"/>
    <property type="match status" value="1"/>
</dbReference>
<evidence type="ECO:0000259" key="10">
    <source>
        <dbReference type="PROSITE" id="PS51194"/>
    </source>
</evidence>
<evidence type="ECO:0000256" key="5">
    <source>
        <dbReference type="ARBA" id="ARBA00022840"/>
    </source>
</evidence>
<dbReference type="PROSITE" id="PS51192">
    <property type="entry name" value="HELICASE_ATP_BIND_1"/>
    <property type="match status" value="1"/>
</dbReference>
<dbReference type="Proteomes" id="UP001432216">
    <property type="component" value="Chromosome 2"/>
</dbReference>
<proteinExistence type="predicted"/>